<name>A0ABU2D4P5_9EURY</name>
<dbReference type="EMBL" id="JAVKPK010000077">
    <property type="protein sequence ID" value="MDR7666938.1"/>
    <property type="molecule type" value="Genomic_DNA"/>
</dbReference>
<keyword evidence="2" id="KW-1185">Reference proteome</keyword>
<dbReference type="RefSeq" id="WP_310576967.1">
    <property type="nucleotide sequence ID" value="NZ_JAVKPK010000077.1"/>
</dbReference>
<evidence type="ECO:0000313" key="1">
    <source>
        <dbReference type="EMBL" id="MDR7666938.1"/>
    </source>
</evidence>
<organism evidence="1 2">
    <name type="scientific">Methanosarcina baikalica</name>
    <dbReference type="NCBI Taxonomy" id="3073890"/>
    <lineage>
        <taxon>Archaea</taxon>
        <taxon>Methanobacteriati</taxon>
        <taxon>Methanobacteriota</taxon>
        <taxon>Stenosarchaea group</taxon>
        <taxon>Methanomicrobia</taxon>
        <taxon>Methanosarcinales</taxon>
        <taxon>Methanosarcinaceae</taxon>
        <taxon>Methanosarcina</taxon>
    </lineage>
</organism>
<accession>A0ABU2D4P5</accession>
<sequence>MDERIGKTKENREHLLKVLILPEILLHTNVAGLAVRAKVIKRDLSLQNIIDEGTNDTFMMIVQAAKKLSVNAYDYIFERVSKTFEVPALAKLI</sequence>
<dbReference type="Proteomes" id="UP001246244">
    <property type="component" value="Unassembled WGS sequence"/>
</dbReference>
<proteinExistence type="predicted"/>
<protein>
    <submittedName>
        <fullName evidence="1">Uncharacterized protein</fullName>
    </submittedName>
</protein>
<gene>
    <name evidence="1" type="ORF">RG963_14345</name>
</gene>
<comment type="caution">
    <text evidence="1">The sequence shown here is derived from an EMBL/GenBank/DDBJ whole genome shotgun (WGS) entry which is preliminary data.</text>
</comment>
<reference evidence="2" key="1">
    <citation type="submission" date="2023-07" db="EMBL/GenBank/DDBJ databases">
        <title>Whole-genome sequencing of a new Methanosarcina sp. Z-7115.</title>
        <authorList>
            <person name="Zhilina T.N."/>
            <person name="Merkel A.Y."/>
        </authorList>
    </citation>
    <scope>NUCLEOTIDE SEQUENCE [LARGE SCALE GENOMIC DNA]</scope>
    <source>
        <strain evidence="2">Z-7115</strain>
    </source>
</reference>
<evidence type="ECO:0000313" key="2">
    <source>
        <dbReference type="Proteomes" id="UP001246244"/>
    </source>
</evidence>